<dbReference type="PANTHER" id="PTHR33371">
    <property type="entry name" value="INTERMEMBRANE PHOSPHOLIPID TRANSPORT SYSTEM BINDING PROTEIN MLAD-RELATED"/>
    <property type="match status" value="1"/>
</dbReference>
<gene>
    <name evidence="4" type="ORF">JOF55_002631</name>
</gene>
<dbReference type="GO" id="GO:0005576">
    <property type="term" value="C:extracellular region"/>
    <property type="evidence" value="ECO:0007669"/>
    <property type="project" value="TreeGrafter"/>
</dbReference>
<organism evidence="4 5">
    <name type="scientific">Haloactinomyces albus</name>
    <dbReference type="NCBI Taxonomy" id="1352928"/>
    <lineage>
        <taxon>Bacteria</taxon>
        <taxon>Bacillati</taxon>
        <taxon>Actinomycetota</taxon>
        <taxon>Actinomycetes</taxon>
        <taxon>Actinopolysporales</taxon>
        <taxon>Actinopolysporaceae</taxon>
        <taxon>Haloactinomyces</taxon>
    </lineage>
</organism>
<dbReference type="RefSeq" id="WP_310273992.1">
    <property type="nucleotide sequence ID" value="NZ_JAVDXW010000001.1"/>
</dbReference>
<reference evidence="4" key="1">
    <citation type="submission" date="2023-07" db="EMBL/GenBank/DDBJ databases">
        <title>Sequencing the genomes of 1000 actinobacteria strains.</title>
        <authorList>
            <person name="Klenk H.-P."/>
        </authorList>
    </citation>
    <scope>NUCLEOTIDE SEQUENCE</scope>
    <source>
        <strain evidence="4">DSM 45977</strain>
    </source>
</reference>
<dbReference type="InterPro" id="IPR003399">
    <property type="entry name" value="Mce/MlaD"/>
</dbReference>
<evidence type="ECO:0000256" key="1">
    <source>
        <dbReference type="SAM" id="MobiDB-lite"/>
    </source>
</evidence>
<evidence type="ECO:0000313" key="4">
    <source>
        <dbReference type="EMBL" id="MDR7302450.1"/>
    </source>
</evidence>
<feature type="domain" description="Mce/MlaD" evidence="2">
    <location>
        <begin position="38"/>
        <end position="114"/>
    </location>
</feature>
<dbReference type="NCBIfam" id="TIGR00996">
    <property type="entry name" value="Mtu_fam_mce"/>
    <property type="match status" value="1"/>
</dbReference>
<dbReference type="InterPro" id="IPR005693">
    <property type="entry name" value="Mce"/>
</dbReference>
<name>A0AAE3ZER9_9ACTN</name>
<feature type="domain" description="Mammalian cell entry C-terminal" evidence="3">
    <location>
        <begin position="122"/>
        <end position="303"/>
    </location>
</feature>
<protein>
    <submittedName>
        <fullName evidence="4">Phospholipid/cholesterol/gamma-HCH transport system substrate-binding protein</fullName>
    </submittedName>
</protein>
<sequence>MLGRRVRIQIAAFVAVALVGTSYAGARYAGLDRLFGPRGYVVTMKLADSGGIFSNAEVTYRGVRVGRVGTLRLTDEGVAVPLDINPGAPPIPEDVHAVVANRSAVGEQYVDLRPQSRGGPYLGADSVIPKKATEIPLPVEDLLKNLDGLVKSVPKEALRTVVDELGKGFAGTGEDLQTILDTSSDFVAEAQQHLPQTRKLLEDATTVLATQNDQSSAIRSFSENLRLVSEQLKRSDGDLSTVIERSPRTARQISGLLRETGPRLTGLLKNTASTAELLATKTDGIEQLLVTYPLVTSGAYTVLPGDGTTHFGLVLNTFDPMPCVYESTDKRAGNELAPVPLNTEARCKLPPDSPTAVRGAHNAPGS</sequence>
<dbReference type="Pfam" id="PF11887">
    <property type="entry name" value="Mce4_CUP1"/>
    <property type="match status" value="1"/>
</dbReference>
<dbReference type="AlphaFoldDB" id="A0AAE3ZER9"/>
<dbReference type="InterPro" id="IPR052336">
    <property type="entry name" value="MlaD_Phospholipid_Transporter"/>
</dbReference>
<evidence type="ECO:0000259" key="3">
    <source>
        <dbReference type="Pfam" id="PF11887"/>
    </source>
</evidence>
<comment type="caution">
    <text evidence="4">The sequence shown here is derived from an EMBL/GenBank/DDBJ whole genome shotgun (WGS) entry which is preliminary data.</text>
</comment>
<dbReference type="Pfam" id="PF02470">
    <property type="entry name" value="MlaD"/>
    <property type="match status" value="1"/>
</dbReference>
<evidence type="ECO:0000313" key="5">
    <source>
        <dbReference type="Proteomes" id="UP001180845"/>
    </source>
</evidence>
<dbReference type="Proteomes" id="UP001180845">
    <property type="component" value="Unassembled WGS sequence"/>
</dbReference>
<dbReference type="SUPFAM" id="SSF58104">
    <property type="entry name" value="Methyl-accepting chemotaxis protein (MCP) signaling domain"/>
    <property type="match status" value="1"/>
</dbReference>
<feature type="region of interest" description="Disordered" evidence="1">
    <location>
        <begin position="343"/>
        <end position="366"/>
    </location>
</feature>
<proteinExistence type="predicted"/>
<evidence type="ECO:0000259" key="2">
    <source>
        <dbReference type="Pfam" id="PF02470"/>
    </source>
</evidence>
<dbReference type="InterPro" id="IPR024516">
    <property type="entry name" value="Mce_C"/>
</dbReference>
<accession>A0AAE3ZER9</accession>
<dbReference type="PANTHER" id="PTHR33371:SF16">
    <property type="entry name" value="MCE-FAMILY PROTEIN MCE3F"/>
    <property type="match status" value="1"/>
</dbReference>
<keyword evidence="5" id="KW-1185">Reference proteome</keyword>
<dbReference type="EMBL" id="JAVDXW010000001">
    <property type="protein sequence ID" value="MDR7302450.1"/>
    <property type="molecule type" value="Genomic_DNA"/>
</dbReference>